<dbReference type="GO" id="GO:0016042">
    <property type="term" value="P:lipid catabolic process"/>
    <property type="evidence" value="ECO:0007669"/>
    <property type="project" value="UniProtKB-KW"/>
</dbReference>
<evidence type="ECO:0000256" key="6">
    <source>
        <dbReference type="ARBA" id="ARBA00022946"/>
    </source>
</evidence>
<organism evidence="10 11">
    <name type="scientific">Vitis rotundifolia</name>
    <name type="common">Muscadine grape</name>
    <dbReference type="NCBI Taxonomy" id="103349"/>
    <lineage>
        <taxon>Eukaryota</taxon>
        <taxon>Viridiplantae</taxon>
        <taxon>Streptophyta</taxon>
        <taxon>Embryophyta</taxon>
        <taxon>Tracheophyta</taxon>
        <taxon>Spermatophyta</taxon>
        <taxon>Magnoliopsida</taxon>
        <taxon>eudicotyledons</taxon>
        <taxon>Gunneridae</taxon>
        <taxon>Pentapetalae</taxon>
        <taxon>rosids</taxon>
        <taxon>Vitales</taxon>
        <taxon>Vitaceae</taxon>
        <taxon>Viteae</taxon>
        <taxon>Vitis</taxon>
    </lineage>
</organism>
<dbReference type="AlphaFoldDB" id="A0AA39DNC9"/>
<dbReference type="InterPro" id="IPR029058">
    <property type="entry name" value="AB_hydrolase_fold"/>
</dbReference>
<dbReference type="GO" id="GO:0047714">
    <property type="term" value="F:galactolipase activity"/>
    <property type="evidence" value="ECO:0007669"/>
    <property type="project" value="UniProtKB-ARBA"/>
</dbReference>
<comment type="caution">
    <text evidence="10">The sequence shown here is derived from an EMBL/GenBank/DDBJ whole genome shotgun (WGS) entry which is preliminary data.</text>
</comment>
<feature type="domain" description="Fungal lipase-type" evidence="9">
    <location>
        <begin position="237"/>
        <end position="383"/>
    </location>
</feature>
<keyword evidence="3" id="KW-0150">Chloroplast</keyword>
<evidence type="ECO:0000313" key="11">
    <source>
        <dbReference type="Proteomes" id="UP001168098"/>
    </source>
</evidence>
<comment type="subcellular location">
    <subcellularLocation>
        <location evidence="1">Plastid</location>
        <location evidence="1">Chloroplast</location>
    </subcellularLocation>
</comment>
<keyword evidence="11" id="KW-1185">Reference proteome</keyword>
<dbReference type="PANTHER" id="PTHR31403">
    <property type="entry name" value="PHOSPHOLIPASE A1-IBETA2, CHLOROPLASTIC"/>
    <property type="match status" value="1"/>
</dbReference>
<dbReference type="CDD" id="cd00519">
    <property type="entry name" value="Lipase_3"/>
    <property type="match status" value="1"/>
</dbReference>
<dbReference type="Gene3D" id="3.40.50.1820">
    <property type="entry name" value="alpha/beta hydrolase"/>
    <property type="match status" value="1"/>
</dbReference>
<dbReference type="Proteomes" id="UP001168098">
    <property type="component" value="Unassembled WGS sequence"/>
</dbReference>
<evidence type="ECO:0000256" key="7">
    <source>
        <dbReference type="ARBA" id="ARBA00022963"/>
    </source>
</evidence>
<gene>
    <name evidence="10" type="ORF">PVL29_013326</name>
</gene>
<dbReference type="GO" id="GO:0009507">
    <property type="term" value="C:chloroplast"/>
    <property type="evidence" value="ECO:0007669"/>
    <property type="project" value="UniProtKB-SubCell"/>
</dbReference>
<keyword evidence="5" id="KW-0378">Hydrolase</keyword>
<sequence length="511" mass="58728">MSMPHLPPIRESRFKQLPEVVDCHASAQPFQCSGLRKYASLNSKSASLMYRVSEFVDRRDDYMTRTRSLKENMWAPITWKHEVPRSVASLKYTASDLVDGPGYYTTPTRSLEENMSNKWHELHAGSSKWEHLLDPLHPWLRREIVKYGEFAQATYDAFNNDSGNCQYERHKLFDELHLTKHGYKVTKYIYAMSHVGGLHYLERSQFTQPWSKDSNWIGFVAVSTDDESQRIGRRDIVMAWRGTVAVSEWVLDFEAKLQHIGEGDVMVEYGFHKIYRSKSESTRYNKFSASEQVMEEVKNLVKFYGERGEEVSFTITGHSLGGALALLNAYEAAATLPDLPITVISFGAPQVGNIAFRDKIDEMKVQTLRIVVKQDKVPTLPEKFMSTKILQRLLSLTGTRKWVYTHVGEELALDMTSSPYLKGKFSYKDCHNLEIYLHLLDGFHSEDSSFPRGARRDIALVNKNSGMLIEELGIPENWYQVPNKGLMIFNSTSGRWVKRSRVDQEDIFSSI</sequence>
<evidence type="ECO:0000313" key="10">
    <source>
        <dbReference type="EMBL" id="KAJ9691103.1"/>
    </source>
</evidence>
<evidence type="ECO:0000256" key="3">
    <source>
        <dbReference type="ARBA" id="ARBA00022528"/>
    </source>
</evidence>
<accession>A0AA39DNC9</accession>
<dbReference type="SUPFAM" id="SSF53474">
    <property type="entry name" value="alpha/beta-Hydrolases"/>
    <property type="match status" value="1"/>
</dbReference>
<dbReference type="GO" id="GO:0008970">
    <property type="term" value="F:phospholipase A1 activity"/>
    <property type="evidence" value="ECO:0007669"/>
    <property type="project" value="UniProtKB-ARBA"/>
</dbReference>
<evidence type="ECO:0000256" key="2">
    <source>
        <dbReference type="ARBA" id="ARBA00010701"/>
    </source>
</evidence>
<dbReference type="PANTHER" id="PTHR31403:SF13">
    <property type="entry name" value="ALPHA_BETA-HYDROLASES SUPERFAMILY PROTEIN"/>
    <property type="match status" value="1"/>
</dbReference>
<evidence type="ECO:0000256" key="1">
    <source>
        <dbReference type="ARBA" id="ARBA00004229"/>
    </source>
</evidence>
<protein>
    <recommendedName>
        <fullName evidence="9">Fungal lipase-type domain-containing protein</fullName>
    </recommendedName>
</protein>
<dbReference type="EMBL" id="JARBHA010000010">
    <property type="protein sequence ID" value="KAJ9691103.1"/>
    <property type="molecule type" value="Genomic_DNA"/>
</dbReference>
<dbReference type="Pfam" id="PF01764">
    <property type="entry name" value="Lipase_3"/>
    <property type="match status" value="1"/>
</dbReference>
<keyword evidence="4" id="KW-0934">Plastid</keyword>
<evidence type="ECO:0000259" key="9">
    <source>
        <dbReference type="Pfam" id="PF01764"/>
    </source>
</evidence>
<keyword evidence="8" id="KW-0443">Lipid metabolism</keyword>
<evidence type="ECO:0000256" key="4">
    <source>
        <dbReference type="ARBA" id="ARBA00022640"/>
    </source>
</evidence>
<reference evidence="10 11" key="1">
    <citation type="journal article" date="2023" name="BMC Biotechnol.">
        <title>Vitis rotundifolia cv Carlos genome sequencing.</title>
        <authorList>
            <person name="Huff M."/>
            <person name="Hulse-Kemp A."/>
            <person name="Scheffler B."/>
            <person name="Youngblood R."/>
            <person name="Simpson S."/>
            <person name="Babiker E."/>
            <person name="Staton M."/>
        </authorList>
    </citation>
    <scope>NUCLEOTIDE SEQUENCE [LARGE SCALE GENOMIC DNA]</scope>
    <source>
        <tissue evidence="10">Leaf</tissue>
    </source>
</reference>
<keyword evidence="6" id="KW-0809">Transit peptide</keyword>
<dbReference type="InterPro" id="IPR002921">
    <property type="entry name" value="Fungal_lipase-type"/>
</dbReference>
<evidence type="ECO:0000256" key="8">
    <source>
        <dbReference type="ARBA" id="ARBA00023098"/>
    </source>
</evidence>
<proteinExistence type="inferred from homology"/>
<dbReference type="FunFam" id="3.40.50.1820:FF:000065">
    <property type="entry name" value="Phospholipase A1-II 3"/>
    <property type="match status" value="1"/>
</dbReference>
<keyword evidence="7" id="KW-0442">Lipid degradation</keyword>
<evidence type="ECO:0000256" key="5">
    <source>
        <dbReference type="ARBA" id="ARBA00022801"/>
    </source>
</evidence>
<comment type="similarity">
    <text evidence="2">Belongs to the AB hydrolase superfamily. Lipase family.</text>
</comment>
<name>A0AA39DNC9_VITRO</name>